<comment type="caution">
    <text evidence="2">The sequence shown here is derived from an EMBL/GenBank/DDBJ whole genome shotgun (WGS) entry which is preliminary data.</text>
</comment>
<name>A0A8J6T9F5_9BACT</name>
<dbReference type="InterPro" id="IPR005583">
    <property type="entry name" value="YaaA"/>
</dbReference>
<evidence type="ECO:0000256" key="1">
    <source>
        <dbReference type="HAMAP-Rule" id="MF_00652"/>
    </source>
</evidence>
<evidence type="ECO:0000313" key="2">
    <source>
        <dbReference type="EMBL" id="MBC8207758.1"/>
    </source>
</evidence>
<dbReference type="NCBIfam" id="NF002542">
    <property type="entry name" value="PRK02101.1-3"/>
    <property type="match status" value="1"/>
</dbReference>
<dbReference type="GO" id="GO:0005829">
    <property type="term" value="C:cytosol"/>
    <property type="evidence" value="ECO:0007669"/>
    <property type="project" value="TreeGrafter"/>
</dbReference>
<proteinExistence type="inferred from homology"/>
<dbReference type="HAMAP" id="MF_00652">
    <property type="entry name" value="UPF0246"/>
    <property type="match status" value="1"/>
</dbReference>
<organism evidence="2 3">
    <name type="scientific">Candidatus Desulfatifera sulfidica</name>
    <dbReference type="NCBI Taxonomy" id="2841691"/>
    <lineage>
        <taxon>Bacteria</taxon>
        <taxon>Pseudomonadati</taxon>
        <taxon>Thermodesulfobacteriota</taxon>
        <taxon>Desulfobulbia</taxon>
        <taxon>Desulfobulbales</taxon>
        <taxon>Desulfobulbaceae</taxon>
        <taxon>Candidatus Desulfatifera</taxon>
    </lineage>
</organism>
<sequence>MLLLISPSKTQSIVGPSVEKYTLPDFLPEVTTLVKQLQVFDRNGLAHLMNMSEKLSDLTWTKFKTFSKSFTSENARQAILTFQGDVYSGIKSEQFSIDDFEFVQSRLRIISGLYGLLKPLDLIQPYRLEMKTKLKTDGAANLYEFWGNKITELLNHELEKTVNSYLVNLASQEYFKAVNPAFLKKPVLDIVFKVKKNNQYKTIGIYAKRARGLMVNFVIENRLVDVQGLKEFEGGGFRYNKKLSGELQWFFCKE</sequence>
<dbReference type="EMBL" id="JACNLK010000013">
    <property type="protein sequence ID" value="MBC8207758.1"/>
    <property type="molecule type" value="Genomic_DNA"/>
</dbReference>
<dbReference type="Pfam" id="PF03883">
    <property type="entry name" value="H2O2_YaaD"/>
    <property type="match status" value="1"/>
</dbReference>
<dbReference type="AlphaFoldDB" id="A0A8J6T9F5"/>
<dbReference type="GO" id="GO:0033194">
    <property type="term" value="P:response to hydroperoxide"/>
    <property type="evidence" value="ECO:0007669"/>
    <property type="project" value="TreeGrafter"/>
</dbReference>
<gene>
    <name evidence="2" type="primary">yaaA</name>
    <name evidence="2" type="ORF">H8E79_01135</name>
</gene>
<dbReference type="Proteomes" id="UP000599024">
    <property type="component" value="Unassembled WGS sequence"/>
</dbReference>
<dbReference type="PANTHER" id="PTHR30283">
    <property type="entry name" value="PEROXIDE STRESS RESPONSE PROTEIN YAAA"/>
    <property type="match status" value="1"/>
</dbReference>
<protein>
    <recommendedName>
        <fullName evidence="1">UPF0246 protein H8E79_01135</fullName>
    </recommendedName>
</protein>
<accession>A0A8J6T9F5</accession>
<comment type="similarity">
    <text evidence="1">Belongs to the UPF0246 family.</text>
</comment>
<evidence type="ECO:0000313" key="3">
    <source>
        <dbReference type="Proteomes" id="UP000599024"/>
    </source>
</evidence>
<reference evidence="2 3" key="1">
    <citation type="submission" date="2020-08" db="EMBL/GenBank/DDBJ databases">
        <title>Bridging the membrane lipid divide: bacteria of the FCB group superphylum have the potential to synthesize archaeal ether lipids.</title>
        <authorList>
            <person name="Villanueva L."/>
            <person name="Von Meijenfeldt F.A.B."/>
            <person name="Westbye A.B."/>
            <person name="Yadav S."/>
            <person name="Hopmans E.C."/>
            <person name="Dutilh B.E."/>
            <person name="Sinninghe Damste J.S."/>
        </authorList>
    </citation>
    <scope>NUCLEOTIDE SEQUENCE [LARGE SCALE GENOMIC DNA]</scope>
    <source>
        <strain evidence="2">NIOZ-UU81</strain>
    </source>
</reference>
<dbReference type="PANTHER" id="PTHR30283:SF4">
    <property type="entry name" value="PEROXIDE STRESS RESISTANCE PROTEIN YAAA"/>
    <property type="match status" value="1"/>
</dbReference>